<evidence type="ECO:0000256" key="7">
    <source>
        <dbReference type="ARBA" id="ARBA00022909"/>
    </source>
</evidence>
<evidence type="ECO:0000256" key="4">
    <source>
        <dbReference type="ARBA" id="ARBA00022741"/>
    </source>
</evidence>
<sequence>MTKVYIGVGSNIEPRKHIELAIGALHEIGQNIRLSTIYECPAVGFDGDAFYNLVVEMETSQSLEEFVHQLRDIELQWGRERDCEKLQSRTVDLDIILFGQQVSKQSPELPRSDIYKYGFVIEPLRELCAELRVPNDGRTIDQIWSELSYPEHLSEIKLWFNHPSN</sequence>
<dbReference type="GO" id="GO:0046654">
    <property type="term" value="P:tetrahydrofolate biosynthetic process"/>
    <property type="evidence" value="ECO:0007669"/>
    <property type="project" value="UniProtKB-UniPathway"/>
</dbReference>
<reference evidence="9 10" key="1">
    <citation type="submission" date="2019-10" db="EMBL/GenBank/DDBJ databases">
        <title>Complete genome sequence of Vibrio sp. strain THAF100, isolated from non-filtered water from the water column of tank 6 of a marine aquarium containing stony-coral fragments. Water maintained at 26 degree C.</title>
        <authorList>
            <person name="Ruckert C."/>
            <person name="Franco A."/>
            <person name="Kalinowski J."/>
            <person name="Glaeser S."/>
        </authorList>
    </citation>
    <scope>NUCLEOTIDE SEQUENCE [LARGE SCALE GENOMIC DNA]</scope>
    <source>
        <strain evidence="9 10">THAF100</strain>
    </source>
</reference>
<evidence type="ECO:0000256" key="6">
    <source>
        <dbReference type="ARBA" id="ARBA00022840"/>
    </source>
</evidence>
<keyword evidence="3 9" id="KW-0808">Transferase</keyword>
<dbReference type="Gene3D" id="3.30.70.560">
    <property type="entry name" value="7,8-Dihydro-6-hydroxymethylpterin-pyrophosphokinase HPPK"/>
    <property type="match status" value="1"/>
</dbReference>
<dbReference type="UniPathway" id="UPA00077">
    <property type="reaction ID" value="UER00155"/>
</dbReference>
<keyword evidence="4" id="KW-0547">Nucleotide-binding</keyword>
<dbReference type="Proteomes" id="UP000326936">
    <property type="component" value="Chromosome"/>
</dbReference>
<keyword evidence="10" id="KW-1185">Reference proteome</keyword>
<dbReference type="GO" id="GO:0003848">
    <property type="term" value="F:2-amino-4-hydroxy-6-hydroxymethyldihydropteridine diphosphokinase activity"/>
    <property type="evidence" value="ECO:0007669"/>
    <property type="project" value="UniProtKB-EC"/>
</dbReference>
<gene>
    <name evidence="9" type="primary">folK2</name>
    <name evidence="9" type="ORF">FIV01_12480</name>
</gene>
<dbReference type="InterPro" id="IPR000550">
    <property type="entry name" value="Hppk"/>
</dbReference>
<keyword evidence="7" id="KW-0289">Folate biosynthesis</keyword>
<dbReference type="NCBIfam" id="TIGR01498">
    <property type="entry name" value="folK"/>
    <property type="match status" value="1"/>
</dbReference>
<dbReference type="SUPFAM" id="SSF55083">
    <property type="entry name" value="6-hydroxymethyl-7,8-dihydropterin pyrophosphokinase, HPPK"/>
    <property type="match status" value="1"/>
</dbReference>
<feature type="domain" description="7,8-dihydro-6-hydroxymethylpterin-pyrophosphokinase" evidence="8">
    <location>
        <begin position="5"/>
        <end position="128"/>
    </location>
</feature>
<evidence type="ECO:0000313" key="10">
    <source>
        <dbReference type="Proteomes" id="UP000326936"/>
    </source>
</evidence>
<evidence type="ECO:0000256" key="1">
    <source>
        <dbReference type="ARBA" id="ARBA00005051"/>
    </source>
</evidence>
<dbReference type="PANTHER" id="PTHR43071:SF2">
    <property type="entry name" value="2-AMINO-4-HYDROXY-6-HYDROXYMETHYLDIHYDROPTERIDINE PYROPHOSPHOKINASE"/>
    <property type="match status" value="1"/>
</dbReference>
<dbReference type="GO" id="GO:0005524">
    <property type="term" value="F:ATP binding"/>
    <property type="evidence" value="ECO:0007669"/>
    <property type="project" value="UniProtKB-KW"/>
</dbReference>
<evidence type="ECO:0000259" key="8">
    <source>
        <dbReference type="Pfam" id="PF01288"/>
    </source>
</evidence>
<accession>A0A5P9CLT0</accession>
<dbReference type="RefSeq" id="WP_152431267.1">
    <property type="nucleotide sequence ID" value="NZ_CBCSDK010000001.1"/>
</dbReference>
<evidence type="ECO:0000256" key="2">
    <source>
        <dbReference type="ARBA" id="ARBA00013253"/>
    </source>
</evidence>
<dbReference type="GO" id="GO:0046656">
    <property type="term" value="P:folic acid biosynthetic process"/>
    <property type="evidence" value="ECO:0007669"/>
    <property type="project" value="UniProtKB-KW"/>
</dbReference>
<keyword evidence="6" id="KW-0067">ATP-binding</keyword>
<proteinExistence type="predicted"/>
<dbReference type="KEGG" id="vaq:FIV01_12480"/>
<keyword evidence="5 9" id="KW-0418">Kinase</keyword>
<name>A0A5P9CLT0_9VIBR</name>
<evidence type="ECO:0000256" key="3">
    <source>
        <dbReference type="ARBA" id="ARBA00022679"/>
    </source>
</evidence>
<protein>
    <recommendedName>
        <fullName evidence="2">2-amino-4-hydroxy-6-hydroxymethyldihydropteridine diphosphokinase</fullName>
        <ecNumber evidence="2">2.7.6.3</ecNumber>
    </recommendedName>
</protein>
<dbReference type="OrthoDB" id="9790168at2"/>
<organism evidence="9 10">
    <name type="scientific">Vibrio aquimaris</name>
    <dbReference type="NCBI Taxonomy" id="2587862"/>
    <lineage>
        <taxon>Bacteria</taxon>
        <taxon>Pseudomonadati</taxon>
        <taxon>Pseudomonadota</taxon>
        <taxon>Gammaproteobacteria</taxon>
        <taxon>Vibrionales</taxon>
        <taxon>Vibrionaceae</taxon>
        <taxon>Vibrio</taxon>
    </lineage>
</organism>
<dbReference type="AlphaFoldDB" id="A0A5P9CLT0"/>
<dbReference type="EMBL" id="CP045350">
    <property type="protein sequence ID" value="QFT27248.1"/>
    <property type="molecule type" value="Genomic_DNA"/>
</dbReference>
<dbReference type="EC" id="2.7.6.3" evidence="2"/>
<dbReference type="GO" id="GO:0016301">
    <property type="term" value="F:kinase activity"/>
    <property type="evidence" value="ECO:0007669"/>
    <property type="project" value="UniProtKB-KW"/>
</dbReference>
<evidence type="ECO:0000313" key="9">
    <source>
        <dbReference type="EMBL" id="QFT27248.1"/>
    </source>
</evidence>
<comment type="pathway">
    <text evidence="1">Cofactor biosynthesis; tetrahydrofolate biosynthesis; 2-amino-4-hydroxy-6-hydroxymethyl-7,8-dihydropteridine diphosphate from 7,8-dihydroneopterin triphosphate: step 4/4.</text>
</comment>
<dbReference type="PANTHER" id="PTHR43071">
    <property type="entry name" value="2-AMINO-4-HYDROXY-6-HYDROXYMETHYLDIHYDROPTERIDINE PYROPHOSPHOKINASE"/>
    <property type="match status" value="1"/>
</dbReference>
<dbReference type="Pfam" id="PF01288">
    <property type="entry name" value="HPPK"/>
    <property type="match status" value="1"/>
</dbReference>
<dbReference type="InterPro" id="IPR035907">
    <property type="entry name" value="Hppk_sf"/>
</dbReference>
<evidence type="ECO:0000256" key="5">
    <source>
        <dbReference type="ARBA" id="ARBA00022777"/>
    </source>
</evidence>